<dbReference type="GO" id="GO:0004601">
    <property type="term" value="F:peroxidase activity"/>
    <property type="evidence" value="ECO:0007669"/>
    <property type="project" value="UniProtKB-KW"/>
</dbReference>
<evidence type="ECO:0000259" key="11">
    <source>
        <dbReference type="Pfam" id="PF20628"/>
    </source>
</evidence>
<dbReference type="Pfam" id="PF20628">
    <property type="entry name" value="Dyp_perox_C"/>
    <property type="match status" value="1"/>
</dbReference>
<dbReference type="InterPro" id="IPR006314">
    <property type="entry name" value="Dyp_peroxidase"/>
</dbReference>
<dbReference type="EMBL" id="BLAG01000004">
    <property type="protein sequence ID" value="GES28061.1"/>
    <property type="molecule type" value="Genomic_DNA"/>
</dbReference>
<reference evidence="12 13" key="1">
    <citation type="submission" date="2019-10" db="EMBL/GenBank/DDBJ databases">
        <title>Whole genome shotgun sequence of Streptomyces angustmyceticus NBRC 3934.</title>
        <authorList>
            <person name="Hosoyama A."/>
            <person name="Ichikawa N."/>
            <person name="Kimura A."/>
            <person name="Kitahashi Y."/>
            <person name="Komaki H."/>
            <person name="Uohara A."/>
        </authorList>
    </citation>
    <scope>NUCLEOTIDE SEQUENCE [LARGE SCALE GENOMIC DNA]</scope>
    <source>
        <strain evidence="12 13">NBRC 3934</strain>
    </source>
</reference>
<keyword evidence="3" id="KW-0349">Heme</keyword>
<sequence>MAAATGLGGQAAAAPAGRPAADSGKSLPDRVPFHGRHQAGILTPQQLFAGFVGFDVLAENREGLTDLFQRLTTRCRVLAAGVKPQDEQVAAERPTPDSLTITLGVGASLFDDRFGLSGHKPRHLKAMPAFPDDRLEPARCHGDLSLQICAQHPDAIVHVLRDLTRSTEGLLRPRWRADAFLNPSRPSGSPRTFIGFKDGIVNPDLASSREMDRLMWVTPPCGEPEWALDGSYQVLRLIRFHIEEWDKVPVARQEKIFGRRKASGAPLDGEHETDAPRYHDDPRGRKIPLDSHIRLANPRTERTDKSRFLRRSYNYDQGFDHSGRMDLGLVFCGYQQNPERQFATVQRRLRHEPLSEFITPIGGGYFFILPGVRDADDWFGSRLLKKV</sequence>
<dbReference type="InterPro" id="IPR048327">
    <property type="entry name" value="Dyp_perox_N"/>
</dbReference>
<evidence type="ECO:0000256" key="3">
    <source>
        <dbReference type="ARBA" id="ARBA00022617"/>
    </source>
</evidence>
<comment type="similarity">
    <text evidence="8">Belongs to the DyP-type peroxidase family.</text>
</comment>
<dbReference type="Proteomes" id="UP000325598">
    <property type="component" value="Unassembled WGS sequence"/>
</dbReference>
<keyword evidence="13" id="KW-1185">Reference proteome</keyword>
<evidence type="ECO:0000256" key="8">
    <source>
        <dbReference type="ARBA" id="ARBA00025737"/>
    </source>
</evidence>
<comment type="caution">
    <text evidence="12">The sequence shown here is derived from an EMBL/GenBank/DDBJ whole genome shotgun (WGS) entry which is preliminary data.</text>
</comment>
<protein>
    <submittedName>
        <fullName evidence="12">Iron-dependent peroxidase</fullName>
    </submittedName>
</protein>
<dbReference type="GO" id="GO:0046872">
    <property type="term" value="F:metal ion binding"/>
    <property type="evidence" value="ECO:0007669"/>
    <property type="project" value="UniProtKB-KW"/>
</dbReference>
<dbReference type="PROSITE" id="PS51404">
    <property type="entry name" value="DYP_PEROXIDASE"/>
    <property type="match status" value="1"/>
</dbReference>
<feature type="domain" description="Dyp-type peroxidase N-terminal" evidence="10">
    <location>
        <begin position="38"/>
        <end position="180"/>
    </location>
</feature>
<keyword evidence="2 12" id="KW-0575">Peroxidase</keyword>
<dbReference type="InterPro" id="IPR011008">
    <property type="entry name" value="Dimeric_a/b-barrel"/>
</dbReference>
<keyword evidence="7" id="KW-0408">Iron</keyword>
<dbReference type="NCBIfam" id="TIGR01413">
    <property type="entry name" value="Dyp_perox_fam"/>
    <property type="match status" value="1"/>
</dbReference>
<dbReference type="InterPro" id="IPR048328">
    <property type="entry name" value="Dyp_perox_C"/>
</dbReference>
<organism evidence="12 13">
    <name type="scientific">Streptomyces angustmyceticus</name>
    <dbReference type="NCBI Taxonomy" id="285578"/>
    <lineage>
        <taxon>Bacteria</taxon>
        <taxon>Bacillati</taxon>
        <taxon>Actinomycetota</taxon>
        <taxon>Actinomycetes</taxon>
        <taxon>Kitasatosporales</taxon>
        <taxon>Streptomycetaceae</taxon>
        <taxon>Streptomyces</taxon>
    </lineage>
</organism>
<dbReference type="GO" id="GO:0020037">
    <property type="term" value="F:heme binding"/>
    <property type="evidence" value="ECO:0007669"/>
    <property type="project" value="InterPro"/>
</dbReference>
<name>A0A5J4L882_9ACTN</name>
<dbReference type="AlphaFoldDB" id="A0A5J4L882"/>
<feature type="compositionally biased region" description="Basic and acidic residues" evidence="9">
    <location>
        <begin position="268"/>
        <end position="283"/>
    </location>
</feature>
<evidence type="ECO:0000256" key="6">
    <source>
        <dbReference type="ARBA" id="ARBA00023002"/>
    </source>
</evidence>
<keyword evidence="5" id="KW-0732">Signal</keyword>
<dbReference type="GO" id="GO:0005829">
    <property type="term" value="C:cytosol"/>
    <property type="evidence" value="ECO:0007669"/>
    <property type="project" value="TreeGrafter"/>
</dbReference>
<feature type="domain" description="Dyp-type peroxidase C-terminal" evidence="11">
    <location>
        <begin position="190"/>
        <end position="372"/>
    </location>
</feature>
<feature type="region of interest" description="Disordered" evidence="9">
    <location>
        <begin position="260"/>
        <end position="283"/>
    </location>
</feature>
<evidence type="ECO:0000259" key="10">
    <source>
        <dbReference type="Pfam" id="PF04261"/>
    </source>
</evidence>
<evidence type="ECO:0000256" key="1">
    <source>
        <dbReference type="ARBA" id="ARBA00001970"/>
    </source>
</evidence>
<evidence type="ECO:0000313" key="13">
    <source>
        <dbReference type="Proteomes" id="UP000325598"/>
    </source>
</evidence>
<feature type="region of interest" description="Disordered" evidence="9">
    <location>
        <begin position="1"/>
        <end position="32"/>
    </location>
</feature>
<feature type="compositionally biased region" description="Low complexity" evidence="9">
    <location>
        <begin position="1"/>
        <end position="21"/>
    </location>
</feature>
<evidence type="ECO:0000256" key="5">
    <source>
        <dbReference type="ARBA" id="ARBA00022729"/>
    </source>
</evidence>
<dbReference type="Pfam" id="PF04261">
    <property type="entry name" value="Dyp_perox_N"/>
    <property type="match status" value="1"/>
</dbReference>
<accession>A0A5J4L882</accession>
<evidence type="ECO:0000256" key="2">
    <source>
        <dbReference type="ARBA" id="ARBA00022559"/>
    </source>
</evidence>
<keyword evidence="4" id="KW-0479">Metal-binding</keyword>
<dbReference type="PANTHER" id="PTHR30521">
    <property type="entry name" value="DEFERROCHELATASE/PEROXIDASE"/>
    <property type="match status" value="1"/>
</dbReference>
<evidence type="ECO:0000313" key="12">
    <source>
        <dbReference type="EMBL" id="GES28061.1"/>
    </source>
</evidence>
<evidence type="ECO:0000256" key="7">
    <source>
        <dbReference type="ARBA" id="ARBA00023004"/>
    </source>
</evidence>
<proteinExistence type="inferred from homology"/>
<comment type="cofactor">
    <cofactor evidence="1">
        <name>heme b</name>
        <dbReference type="ChEBI" id="CHEBI:60344"/>
    </cofactor>
</comment>
<evidence type="ECO:0000256" key="9">
    <source>
        <dbReference type="SAM" id="MobiDB-lite"/>
    </source>
</evidence>
<dbReference type="SUPFAM" id="SSF54909">
    <property type="entry name" value="Dimeric alpha+beta barrel"/>
    <property type="match status" value="1"/>
</dbReference>
<keyword evidence="6" id="KW-0560">Oxidoreductase</keyword>
<dbReference type="PANTHER" id="PTHR30521:SF4">
    <property type="entry name" value="DEFERROCHELATASE"/>
    <property type="match status" value="1"/>
</dbReference>
<evidence type="ECO:0000256" key="4">
    <source>
        <dbReference type="ARBA" id="ARBA00022723"/>
    </source>
</evidence>
<gene>
    <name evidence="12" type="ORF">San01_05480</name>
</gene>